<gene>
    <name evidence="2" type="ORF">BSF38_01984</name>
</gene>
<protein>
    <recommendedName>
        <fullName evidence="1">Isochorismatase-like domain-containing protein</fullName>
    </recommendedName>
</protein>
<dbReference type="InterPro" id="IPR000868">
    <property type="entry name" value="Isochorismatase-like_dom"/>
</dbReference>
<organism evidence="2 3">
    <name type="scientific">Paludisphaera borealis</name>
    <dbReference type="NCBI Taxonomy" id="1387353"/>
    <lineage>
        <taxon>Bacteria</taxon>
        <taxon>Pseudomonadati</taxon>
        <taxon>Planctomycetota</taxon>
        <taxon>Planctomycetia</taxon>
        <taxon>Isosphaerales</taxon>
        <taxon>Isosphaeraceae</taxon>
        <taxon>Paludisphaera</taxon>
    </lineage>
</organism>
<proteinExistence type="predicted"/>
<evidence type="ECO:0000313" key="3">
    <source>
        <dbReference type="Proteomes" id="UP000186309"/>
    </source>
</evidence>
<reference evidence="3" key="1">
    <citation type="submission" date="2016-12" db="EMBL/GenBank/DDBJ databases">
        <title>Comparative genomics of four Isosphaeraceae planctomycetes: a common pool of plasmids and glycoside hydrolase genes.</title>
        <authorList>
            <person name="Ivanova A."/>
        </authorList>
    </citation>
    <scope>NUCLEOTIDE SEQUENCE [LARGE SCALE GENOMIC DNA]</scope>
    <source>
        <strain evidence="3">PX4</strain>
    </source>
</reference>
<dbReference type="EMBL" id="CP019082">
    <property type="protein sequence ID" value="APW60513.1"/>
    <property type="molecule type" value="Genomic_DNA"/>
</dbReference>
<evidence type="ECO:0000259" key="1">
    <source>
        <dbReference type="Pfam" id="PF00857"/>
    </source>
</evidence>
<dbReference type="SUPFAM" id="SSF52499">
    <property type="entry name" value="Isochorismatase-like hydrolases"/>
    <property type="match status" value="1"/>
</dbReference>
<sequence>MNPRHALRNSDPIDADFFSGALQLSHVIRSLLTPENCTVIFIDHQPQMTFGVTSIDRQTLVNNVLVLAKAAKIFNVPTILTTVETASFSGYMWPQLLEVFPGNTPIERTSMNSWEDEGFVAAVKATGRKKLVIAALWTEVCLAFPAIQAMEAGFEVYAVDDASGGTSEVAHRAAMDRVVQAGAVPVTSIQVLLELQRDWARRGTYDAVMDLVLEHCGAYGQGVEYAYTMVHKQPPLNARHKGGK</sequence>
<dbReference type="Proteomes" id="UP000186309">
    <property type="component" value="Chromosome"/>
</dbReference>
<dbReference type="Gene3D" id="3.40.50.850">
    <property type="entry name" value="Isochorismatase-like"/>
    <property type="match status" value="1"/>
</dbReference>
<dbReference type="AlphaFoldDB" id="A0A1U7CNQ3"/>
<dbReference type="CDD" id="cd01012">
    <property type="entry name" value="YcaC_related"/>
    <property type="match status" value="1"/>
</dbReference>
<dbReference type="STRING" id="1387353.BSF38_01984"/>
<dbReference type="InterPro" id="IPR053152">
    <property type="entry name" value="Hydrolase_YcaC-like"/>
</dbReference>
<feature type="domain" description="Isochorismatase-like" evidence="1">
    <location>
        <begin position="39"/>
        <end position="189"/>
    </location>
</feature>
<dbReference type="PANTHER" id="PTHR43559">
    <property type="entry name" value="HYDROLASE YCAC-RELATED"/>
    <property type="match status" value="1"/>
</dbReference>
<dbReference type="InterPro" id="IPR036380">
    <property type="entry name" value="Isochorismatase-like_sf"/>
</dbReference>
<dbReference type="PANTHER" id="PTHR43559:SF1">
    <property type="entry name" value="HYDROLASE"/>
    <property type="match status" value="1"/>
</dbReference>
<dbReference type="Pfam" id="PF00857">
    <property type="entry name" value="Isochorismatase"/>
    <property type="match status" value="1"/>
</dbReference>
<name>A0A1U7CNQ3_9BACT</name>
<accession>A0A1U7CNQ3</accession>
<evidence type="ECO:0000313" key="2">
    <source>
        <dbReference type="EMBL" id="APW60513.1"/>
    </source>
</evidence>
<keyword evidence="3" id="KW-1185">Reference proteome</keyword>
<dbReference type="KEGG" id="pbor:BSF38_01984"/>